<dbReference type="EMBL" id="JQZW01000012">
    <property type="protein sequence ID" value="KGN97559.1"/>
    <property type="molecule type" value="Genomic_DNA"/>
</dbReference>
<dbReference type="Gene3D" id="2.60.40.1930">
    <property type="match status" value="1"/>
</dbReference>
<dbReference type="Proteomes" id="UP000030134">
    <property type="component" value="Unassembled WGS sequence"/>
</dbReference>
<dbReference type="Pfam" id="PF00207">
    <property type="entry name" value="A2M"/>
    <property type="match status" value="1"/>
</dbReference>
<dbReference type="eggNOG" id="COG2373">
    <property type="taxonomic scope" value="Bacteria"/>
</dbReference>
<dbReference type="Pfam" id="PF17973">
    <property type="entry name" value="bMG10"/>
    <property type="match status" value="1"/>
</dbReference>
<evidence type="ECO:0000259" key="2">
    <source>
        <dbReference type="SMART" id="SM01360"/>
    </source>
</evidence>
<name>A0A0A2GAS3_9PORP</name>
<dbReference type="InterPro" id="IPR051802">
    <property type="entry name" value="YfhM-like"/>
</dbReference>
<evidence type="ECO:0000313" key="3">
    <source>
        <dbReference type="EMBL" id="KGN97559.1"/>
    </source>
</evidence>
<dbReference type="InterPro" id="IPR002890">
    <property type="entry name" value="MG2"/>
</dbReference>
<accession>A0A0A2GAS3</accession>
<organism evidence="3 4">
    <name type="scientific">Porphyromonas gingivicanis</name>
    <dbReference type="NCBI Taxonomy" id="266762"/>
    <lineage>
        <taxon>Bacteria</taxon>
        <taxon>Pseudomonadati</taxon>
        <taxon>Bacteroidota</taxon>
        <taxon>Bacteroidia</taxon>
        <taxon>Bacteroidales</taxon>
        <taxon>Porphyromonadaceae</taxon>
        <taxon>Porphyromonas</taxon>
    </lineage>
</organism>
<dbReference type="PANTHER" id="PTHR40094">
    <property type="entry name" value="ALPHA-2-MACROGLOBULIN HOMOLOG"/>
    <property type="match status" value="1"/>
</dbReference>
<dbReference type="OrthoDB" id="9767116at2"/>
<sequence length="1899" mass="217795">MPMKSFRSIIYPLTLLVMVLSSIPLLAQHSQVLEQKMQELQKAQEERLPSEVIAIVDATLPLAINLQNVDFICQLLEGKKEALKQKDWGDPLTLFYEDMHRTNQAISSFEPSAQIIWLLFQLHHYSQLYLSPQEIFTVEVHPFQPQYWSSSDYKAFVSQKIKNLFLLLTKVKEQQGQKALLQRYSTSSQSLQELLQQGTPYWYLALDKVNWSGIARNLKRKERLEWARFIQQEIDLLTSHYPQEKRLIEWLNSSIQYHVGTAPIHKAEKQLAESIFTIYKEKWAYPLVVKTVEYFASEGQPARAIALIEEYNAYHASNPSKQLQQLAITLKQPYSQADLSNSTLLVGGEIHLYIQSYQIKEYTLTLLQCHYNENEKELQTFEKQYTTLLVKPSKQEPYTLSLDTISLKNLPVGDYRIRLSTNELKDSEAVQTFDLQVVDYLPVEIELASNQKMLQLLEGWSGNPITSPYKLWHKEEYKEKAPYTLLKKVSPDKLGCLPLSQEIKAIQKESGTPQPLLKINTYLYGGQPRLEFGKRVQKAEIITDRGLYRPGQKVQFVIIAYQVGYQRKEAQVLPHQELQLILLTPSGEELIRQKLSTDSIGMAQGSLTLPSIGQRGTYRLSINTLQGKFLENYYLQVEEYKRPSFEVTLLPLEGSYSVGDTVMLKGTSQTLSGQPLKGAEVRYKLLGQKFLWGARYIGYNHSERELLNEGKFAIEASDGSFAISLPLEDLSLYSTESEEESKLEKPFQYHTYICEVTVIAPSGESQTEQKFLTIGDQEVYLEYIGSTTWVKEQGKAERETLQLKVSNHEGETLKGVVQYQLRKDSPDQGVIAYRGELSCYEKHALPDSWLSLPSGKYYLSFSYTLPSGKVIESTPEEIVIFSLRDKKLTLGKDLWAFAPRLSFTDQKLPELYIASQSDKQPIFYLVSHEGGTEELKQLPLMGRNTLQRLHISLPSKPLAPEYEVQKINVLLYTVKDGVLLEKRISFQREEKAQNPTLTWHSFRDRVIAGSQEQWSVQLSYPNQKPFAHAQSMVWMYDSALDYIAPYTLPEYTLVQPLYFSTATVRSLLYTGNLYPQPMPIALESTRTGRSKSALRQKGRKDTSWAEIENAVESIDSDTFDENQAKKSVNAIRHNFAETAFFYPNLQTNTEGKLTWCATLPQSITRWRLCIFSYDPYLNYTNHDRYIEAYKKFSVEPMMPRFVRIGDETHIQGVIRNLTEESLETRVVFEVFEPSTDSVLYCTEQSLILNANRQEAFKFAYYPTSNYPIVGIRIVAQAGAFSDGEQHLLSQLPAGKNIQQAFPIVNKGERTHLYSLKELFPKNTEPQRAFLTVNVVSNAELLALLALPYLSMQSSVNSVDLLASIYSQSTLKRLLQKPAIKNWMKWKEMQLRYGKEAGRLSTTNLPQQQPLEETPWKSFAQAEEEHTRALLQWTETPSQTLLTLLSDLQKMQQDSGHWVWYKGMSESPYLTPIIIEMLGRITPNLTNTQEREVVQKMLSKAWKGYVQDLLKRYDTEIKKADSNKAMLYPAIEYLYLHHSFRATKKIEDSKEKDFYSYALTLLKKEAQDIPLSLLPSSAMALYHAGAHREAEKMARSLESHLSPNNEKGAFFAGLNNRSHWYSPSMRMQLITMELFNLIGGRESTINAMKQWIVNQKRTTLWDSPLASIWAIESLFSNEEKDKANYSLDTISITLPLRTGGTLLQKGEEVQITRPLESLDLSLPVKVEQSARDKQLWGGVHASFYQDFEEVAPHDLPSLSVNRLLFVRHQEAGEEKLIPITAETPLSVGDRIITQLHIKCDRDFDFIALIDTRIGGCEPVEQTSGYKWNKSIDYYREIRDSETRFYFQHISRGEHFLQYEQVVVRSGSYTPGIATLQSAYAPEYSAHTGGTPRITIQSTDK</sequence>
<dbReference type="STRING" id="266762.HQ36_06650"/>
<dbReference type="RefSeq" id="WP_036884586.1">
    <property type="nucleotide sequence ID" value="NZ_JQZW01000012.1"/>
</dbReference>
<evidence type="ECO:0000256" key="1">
    <source>
        <dbReference type="ARBA" id="ARBA00010556"/>
    </source>
</evidence>
<dbReference type="Pfam" id="PF01835">
    <property type="entry name" value="MG2"/>
    <property type="match status" value="1"/>
</dbReference>
<dbReference type="SMART" id="SM01360">
    <property type="entry name" value="A2M"/>
    <property type="match status" value="1"/>
</dbReference>
<keyword evidence="4" id="KW-1185">Reference proteome</keyword>
<feature type="domain" description="Alpha-2-macroglobulin" evidence="2">
    <location>
        <begin position="1138"/>
        <end position="1228"/>
    </location>
</feature>
<dbReference type="InterPro" id="IPR001599">
    <property type="entry name" value="Macroglobln_a2"/>
</dbReference>
<dbReference type="Gene3D" id="1.50.10.20">
    <property type="match status" value="1"/>
</dbReference>
<comment type="similarity">
    <text evidence="1">Belongs to the protease inhibitor I39 (alpha-2-macroglobulin) family. Bacterial alpha-2-macroglobulin subfamily.</text>
</comment>
<reference evidence="3 4" key="1">
    <citation type="submission" date="2014-08" db="EMBL/GenBank/DDBJ databases">
        <title>Porphyromonas gingivicanis strain:COT-022_OH1391 Genome sequencing.</title>
        <authorList>
            <person name="Wallis C."/>
            <person name="Deusch O."/>
            <person name="O'Flynn C."/>
            <person name="Davis I."/>
            <person name="Jospin G."/>
            <person name="Darling A.E."/>
            <person name="Coil D.A."/>
            <person name="Alexiev A."/>
            <person name="Horsfall A."/>
            <person name="Kirkwood N."/>
            <person name="Harris S."/>
            <person name="Eisen J.A."/>
        </authorList>
    </citation>
    <scope>NUCLEOTIDE SEQUENCE [LARGE SCALE GENOMIC DNA]</scope>
    <source>
        <strain evidence="4">COT-022 OH1391</strain>
    </source>
</reference>
<proteinExistence type="inferred from homology"/>
<dbReference type="GO" id="GO:0004866">
    <property type="term" value="F:endopeptidase inhibitor activity"/>
    <property type="evidence" value="ECO:0007669"/>
    <property type="project" value="InterPro"/>
</dbReference>
<protein>
    <recommendedName>
        <fullName evidence="2">Alpha-2-macroglobulin domain-containing protein</fullName>
    </recommendedName>
</protein>
<dbReference type="InterPro" id="IPR041246">
    <property type="entry name" value="Bact_MG10"/>
</dbReference>
<evidence type="ECO:0000313" key="4">
    <source>
        <dbReference type="Proteomes" id="UP000030134"/>
    </source>
</evidence>
<dbReference type="PANTHER" id="PTHR40094:SF1">
    <property type="entry name" value="UBIQUITIN DOMAIN-CONTAINING PROTEIN"/>
    <property type="match status" value="1"/>
</dbReference>
<gene>
    <name evidence="3" type="ORF">HQ36_06650</name>
</gene>
<comment type="caution">
    <text evidence="3">The sequence shown here is derived from an EMBL/GenBank/DDBJ whole genome shotgun (WGS) entry which is preliminary data.</text>
</comment>